<reference evidence="1" key="1">
    <citation type="submission" date="2020-09" db="EMBL/GenBank/DDBJ databases">
        <authorList>
            <person name="Kikuchi T."/>
        </authorList>
    </citation>
    <scope>NUCLEOTIDE SEQUENCE</scope>
    <source>
        <strain evidence="1">Ka4C1</strain>
    </source>
</reference>
<sequence>MCSLRPDNFVSLVWWDGQEGLKVPASHCSHCVQDHVVADAAVLLLPEAAEAIELSAQTGHKVGNSGVRWGDSEDDGWDNALAACYITDSPVEAVVVVQEGDFVAWKN</sequence>
<proteinExistence type="predicted"/>
<dbReference type="Proteomes" id="UP000659654">
    <property type="component" value="Unassembled WGS sequence"/>
</dbReference>
<dbReference type="Proteomes" id="UP000582659">
    <property type="component" value="Unassembled WGS sequence"/>
</dbReference>
<protein>
    <submittedName>
        <fullName evidence="1">(pine wood nematode) hypothetical protein</fullName>
    </submittedName>
</protein>
<gene>
    <name evidence="1" type="ORF">BXYJ_LOCUS143</name>
</gene>
<dbReference type="AlphaFoldDB" id="A0A811JXD6"/>
<evidence type="ECO:0000313" key="2">
    <source>
        <dbReference type="Proteomes" id="UP000659654"/>
    </source>
</evidence>
<name>A0A811JXD6_BURXY</name>
<comment type="caution">
    <text evidence="1">The sequence shown here is derived from an EMBL/GenBank/DDBJ whole genome shotgun (WGS) entry which is preliminary data.</text>
</comment>
<keyword evidence="2" id="KW-1185">Reference proteome</keyword>
<evidence type="ECO:0000313" key="1">
    <source>
        <dbReference type="EMBL" id="CAD5207874.1"/>
    </source>
</evidence>
<organism evidence="1 2">
    <name type="scientific">Bursaphelenchus xylophilus</name>
    <name type="common">Pinewood nematode worm</name>
    <name type="synonym">Aphelenchoides xylophilus</name>
    <dbReference type="NCBI Taxonomy" id="6326"/>
    <lineage>
        <taxon>Eukaryota</taxon>
        <taxon>Metazoa</taxon>
        <taxon>Ecdysozoa</taxon>
        <taxon>Nematoda</taxon>
        <taxon>Chromadorea</taxon>
        <taxon>Rhabditida</taxon>
        <taxon>Tylenchina</taxon>
        <taxon>Tylenchomorpha</taxon>
        <taxon>Aphelenchoidea</taxon>
        <taxon>Aphelenchoididae</taxon>
        <taxon>Bursaphelenchus</taxon>
    </lineage>
</organism>
<dbReference type="EMBL" id="CAJFDI010000001">
    <property type="protein sequence ID" value="CAD5207874.1"/>
    <property type="molecule type" value="Genomic_DNA"/>
</dbReference>
<dbReference type="EMBL" id="CAJFCV020000001">
    <property type="protein sequence ID" value="CAG9079469.1"/>
    <property type="molecule type" value="Genomic_DNA"/>
</dbReference>
<accession>A0A811JXD6</accession>